<accession>A0ABT2XP10</accession>
<evidence type="ECO:0000313" key="1">
    <source>
        <dbReference type="EMBL" id="MCV2220429.1"/>
    </source>
</evidence>
<proteinExistence type="predicted"/>
<evidence type="ECO:0000313" key="2">
    <source>
        <dbReference type="Proteomes" id="UP001063475"/>
    </source>
</evidence>
<reference evidence="1" key="1">
    <citation type="submission" date="2022-06" db="EMBL/GenBank/DDBJ databases">
        <title>De novo draft assembly of the Pseudomonas mercurotoleraris sp. nov., isolated from the plants rhizosphere.</title>
        <authorList>
            <person name="Robas M."/>
            <person name="Gonzalez D."/>
            <person name="Fernandez V.M."/>
            <person name="Luna L."/>
            <person name="Provanza A."/>
            <person name="Jimenez P.A."/>
        </authorList>
    </citation>
    <scope>NUCLEOTIDE SEQUENCE</scope>
    <source>
        <strain evidence="1">SAICEUPSM</strain>
    </source>
</reference>
<keyword evidence="2" id="KW-1185">Reference proteome</keyword>
<dbReference type="InterPro" id="IPR020353">
    <property type="entry name" value="Toxin_YafO"/>
</dbReference>
<comment type="caution">
    <text evidence="1">The sequence shown here is derived from an EMBL/GenBank/DDBJ whole genome shotgun (WGS) entry which is preliminary data.</text>
</comment>
<protein>
    <submittedName>
        <fullName evidence="1">Type II toxin-antitoxin system YafO family toxin</fullName>
    </submittedName>
</protein>
<name>A0ABT2XP10_9PSED</name>
<dbReference type="RefSeq" id="WP_212615749.1">
    <property type="nucleotide sequence ID" value="NZ_JAMSHA010000001.1"/>
</dbReference>
<organism evidence="1 2">
    <name type="scientific">Pseudomonas mercuritolerans</name>
    <dbReference type="NCBI Taxonomy" id="2951809"/>
    <lineage>
        <taxon>Bacteria</taxon>
        <taxon>Pseudomonadati</taxon>
        <taxon>Pseudomonadota</taxon>
        <taxon>Gammaproteobacteria</taxon>
        <taxon>Pseudomonadales</taxon>
        <taxon>Pseudomonadaceae</taxon>
        <taxon>Pseudomonas</taxon>
    </lineage>
</organism>
<gene>
    <name evidence="1" type="ORF">ND528_02490</name>
</gene>
<dbReference type="Pfam" id="PF13957">
    <property type="entry name" value="YafO_toxin"/>
    <property type="match status" value="1"/>
</dbReference>
<dbReference type="Proteomes" id="UP001063475">
    <property type="component" value="Unassembled WGS sequence"/>
</dbReference>
<sequence>MPAIKISALFERINNWQNFAAHFYNYKICDELPAIFGRDERLDLNDMHHIHLASTQALQARWAKINRQYYRTALINDADNDFWLIYAYDSFRDEYLLLTITGPDAHNRSEWGSFLRTVHCEIVEPWALGRIFFPDLDDL</sequence>
<dbReference type="EMBL" id="JAMSHA010000001">
    <property type="protein sequence ID" value="MCV2220429.1"/>
    <property type="molecule type" value="Genomic_DNA"/>
</dbReference>